<protein>
    <submittedName>
        <fullName evidence="2">Uncharacterized protein</fullName>
    </submittedName>
</protein>
<organism evidence="2 3">
    <name type="scientific">Oxalobacter vibrioformis</name>
    <dbReference type="NCBI Taxonomy" id="933080"/>
    <lineage>
        <taxon>Bacteria</taxon>
        <taxon>Pseudomonadati</taxon>
        <taxon>Pseudomonadota</taxon>
        <taxon>Betaproteobacteria</taxon>
        <taxon>Burkholderiales</taxon>
        <taxon>Oxalobacteraceae</taxon>
        <taxon>Oxalobacter</taxon>
    </lineage>
</organism>
<feature type="region of interest" description="Disordered" evidence="1">
    <location>
        <begin position="1"/>
        <end position="30"/>
    </location>
</feature>
<name>A0A9E9M2G6_9BURK</name>
<dbReference type="KEGG" id="ovb:NB640_06335"/>
<dbReference type="EMBL" id="CP098242">
    <property type="protein sequence ID" value="WAW11243.1"/>
    <property type="molecule type" value="Genomic_DNA"/>
</dbReference>
<accession>A0A9E9M2G6</accession>
<reference evidence="2" key="1">
    <citation type="journal article" date="2022" name="Front. Microbiol.">
        <title>New perspectives on an old grouping: The genomic and phenotypic variability of Oxalobacter formigenes and the implications for calcium oxalate stone prevention.</title>
        <authorList>
            <person name="Chmiel J.A."/>
            <person name="Carr C."/>
            <person name="Stuivenberg G.A."/>
            <person name="Venema R."/>
            <person name="Chanyi R.M."/>
            <person name="Al K.F."/>
            <person name="Giguere D."/>
            <person name="Say H."/>
            <person name="Akouris P.P."/>
            <person name="Dominguez Romero S.A."/>
            <person name="Kwong A."/>
            <person name="Tai V."/>
            <person name="Koval S.F."/>
            <person name="Razvi H."/>
            <person name="Bjazevic J."/>
            <person name="Burton J.P."/>
        </authorList>
    </citation>
    <scope>NUCLEOTIDE SEQUENCE</scope>
    <source>
        <strain evidence="2">WoOx3</strain>
    </source>
</reference>
<proteinExistence type="predicted"/>
<dbReference type="AlphaFoldDB" id="A0A9E9M2G6"/>
<feature type="compositionally biased region" description="Gly residues" evidence="1">
    <location>
        <begin position="16"/>
        <end position="30"/>
    </location>
</feature>
<evidence type="ECO:0000313" key="3">
    <source>
        <dbReference type="Proteomes" id="UP001156215"/>
    </source>
</evidence>
<keyword evidence="3" id="KW-1185">Reference proteome</keyword>
<dbReference type="RefSeq" id="WP_269310353.1">
    <property type="nucleotide sequence ID" value="NZ_CP098242.1"/>
</dbReference>
<evidence type="ECO:0000313" key="2">
    <source>
        <dbReference type="EMBL" id="WAW11243.1"/>
    </source>
</evidence>
<gene>
    <name evidence="2" type="ORF">NB640_06335</name>
</gene>
<sequence>MGSTGSGRFTDYSGTGNDGTTGQGSGGGASGIDKCQQAFSVILEEIAQCDYYVQSKTVPATGFALSIILDGRVFAVDSNGTKVGALPTQFNYLAACLKSGVTYLGAVKASSTAPIPTVEADFVPQQT</sequence>
<dbReference type="Proteomes" id="UP001156215">
    <property type="component" value="Chromosome"/>
</dbReference>
<evidence type="ECO:0000256" key="1">
    <source>
        <dbReference type="SAM" id="MobiDB-lite"/>
    </source>
</evidence>